<protein>
    <submittedName>
        <fullName evidence="2">Uncharacterized protein</fullName>
    </submittedName>
</protein>
<dbReference type="Proteomes" id="UP000297245">
    <property type="component" value="Unassembled WGS sequence"/>
</dbReference>
<dbReference type="Gene3D" id="3.50.50.60">
    <property type="entry name" value="FAD/NAD(P)-binding domain"/>
    <property type="match status" value="1"/>
</dbReference>
<dbReference type="AlphaFoldDB" id="A0A4S8L4H1"/>
<name>A0A4S8L4H1_DENBC</name>
<gene>
    <name evidence="1" type="ORF">K435DRAFT_844050</name>
    <name evidence="2" type="ORF">K435DRAFT_844051</name>
</gene>
<dbReference type="InterPro" id="IPR036188">
    <property type="entry name" value="FAD/NAD-bd_sf"/>
</dbReference>
<accession>A0A4S8L4H1</accession>
<dbReference type="EMBL" id="ML179664">
    <property type="protein sequence ID" value="THU83419.1"/>
    <property type="molecule type" value="Genomic_DNA"/>
</dbReference>
<dbReference type="Gene3D" id="3.30.9.100">
    <property type="match status" value="1"/>
</dbReference>
<organism evidence="2 3">
    <name type="scientific">Dendrothele bispora (strain CBS 962.96)</name>
    <dbReference type="NCBI Taxonomy" id="1314807"/>
    <lineage>
        <taxon>Eukaryota</taxon>
        <taxon>Fungi</taxon>
        <taxon>Dikarya</taxon>
        <taxon>Basidiomycota</taxon>
        <taxon>Agaricomycotina</taxon>
        <taxon>Agaricomycetes</taxon>
        <taxon>Agaricomycetidae</taxon>
        <taxon>Agaricales</taxon>
        <taxon>Agaricales incertae sedis</taxon>
        <taxon>Dendrothele</taxon>
    </lineage>
</organism>
<reference evidence="2 3" key="1">
    <citation type="journal article" date="2019" name="Nat. Ecol. Evol.">
        <title>Megaphylogeny resolves global patterns of mushroom evolution.</title>
        <authorList>
            <person name="Varga T."/>
            <person name="Krizsan K."/>
            <person name="Foldi C."/>
            <person name="Dima B."/>
            <person name="Sanchez-Garcia M."/>
            <person name="Sanchez-Ramirez S."/>
            <person name="Szollosi G.J."/>
            <person name="Szarkandi J.G."/>
            <person name="Papp V."/>
            <person name="Albert L."/>
            <person name="Andreopoulos W."/>
            <person name="Angelini C."/>
            <person name="Antonin V."/>
            <person name="Barry K.W."/>
            <person name="Bougher N.L."/>
            <person name="Buchanan P."/>
            <person name="Buyck B."/>
            <person name="Bense V."/>
            <person name="Catcheside P."/>
            <person name="Chovatia M."/>
            <person name="Cooper J."/>
            <person name="Damon W."/>
            <person name="Desjardin D."/>
            <person name="Finy P."/>
            <person name="Geml J."/>
            <person name="Haridas S."/>
            <person name="Hughes K."/>
            <person name="Justo A."/>
            <person name="Karasinski D."/>
            <person name="Kautmanova I."/>
            <person name="Kiss B."/>
            <person name="Kocsube S."/>
            <person name="Kotiranta H."/>
            <person name="LaButti K.M."/>
            <person name="Lechner B.E."/>
            <person name="Liimatainen K."/>
            <person name="Lipzen A."/>
            <person name="Lukacs Z."/>
            <person name="Mihaltcheva S."/>
            <person name="Morgado L.N."/>
            <person name="Niskanen T."/>
            <person name="Noordeloos M.E."/>
            <person name="Ohm R.A."/>
            <person name="Ortiz-Santana B."/>
            <person name="Ovrebo C."/>
            <person name="Racz N."/>
            <person name="Riley R."/>
            <person name="Savchenko A."/>
            <person name="Shiryaev A."/>
            <person name="Soop K."/>
            <person name="Spirin V."/>
            <person name="Szebenyi C."/>
            <person name="Tomsovsky M."/>
            <person name="Tulloss R.E."/>
            <person name="Uehling J."/>
            <person name="Grigoriev I.V."/>
            <person name="Vagvolgyi C."/>
            <person name="Papp T."/>
            <person name="Martin F.M."/>
            <person name="Miettinen O."/>
            <person name="Hibbett D.S."/>
            <person name="Nagy L.G."/>
        </authorList>
    </citation>
    <scope>NUCLEOTIDE SEQUENCE [LARGE SCALE GENOMIC DNA]</scope>
    <source>
        <strain evidence="2 3">CBS 962.96</strain>
    </source>
</reference>
<dbReference type="OrthoDB" id="2647594at2759"/>
<evidence type="ECO:0000313" key="3">
    <source>
        <dbReference type="Proteomes" id="UP000297245"/>
    </source>
</evidence>
<dbReference type="EMBL" id="ML179664">
    <property type="protein sequence ID" value="THU83418.1"/>
    <property type="molecule type" value="Genomic_DNA"/>
</dbReference>
<sequence>MVLGSYQLIGGGLVWCIATIQEEDRHLQSDNNLYFDEEDIGSSCREFSGYRKSRRRAELTLITALLTKLVNMDGGISLQPLITVPTTTLPTSTAPVTSGVVIYYTNKSDPSARYAKTSSGFLFRGTFHISRLLTKCSQGGGSKRSSRSFKMTANSGPTRIYQTPAGSIHVTSCCNSRNSPSGDGARWCAIGDPAVVIDDLASQGIVTSMKTGSSVGDVIAKKLLIQSEKL</sequence>
<keyword evidence="3" id="KW-1185">Reference proteome</keyword>
<proteinExistence type="predicted"/>
<evidence type="ECO:0000313" key="2">
    <source>
        <dbReference type="EMBL" id="THU83419.1"/>
    </source>
</evidence>
<evidence type="ECO:0000313" key="1">
    <source>
        <dbReference type="EMBL" id="THU83418.1"/>
    </source>
</evidence>